<dbReference type="Gene3D" id="1.10.630.10">
    <property type="entry name" value="Cytochrome P450"/>
    <property type="match status" value="2"/>
</dbReference>
<feature type="region of interest" description="Disordered" evidence="2">
    <location>
        <begin position="1"/>
        <end position="45"/>
    </location>
</feature>
<dbReference type="InterPro" id="IPR036396">
    <property type="entry name" value="Cyt_P450_sf"/>
</dbReference>
<accession>A0A0L0FXY4</accession>
<dbReference type="PRINTS" id="PR00463">
    <property type="entry name" value="EP450I"/>
</dbReference>
<evidence type="ECO:0008006" key="5">
    <source>
        <dbReference type="Google" id="ProtNLM"/>
    </source>
</evidence>
<dbReference type="PRINTS" id="PR00385">
    <property type="entry name" value="P450"/>
</dbReference>
<dbReference type="GeneID" id="25906691"/>
<dbReference type="eggNOG" id="KOG0157">
    <property type="taxonomic scope" value="Eukaryota"/>
</dbReference>
<protein>
    <recommendedName>
        <fullName evidence="5">Cytochrome P450</fullName>
    </recommendedName>
</protein>
<dbReference type="OrthoDB" id="1470350at2759"/>
<dbReference type="GO" id="GO:0020037">
    <property type="term" value="F:heme binding"/>
    <property type="evidence" value="ECO:0007669"/>
    <property type="project" value="InterPro"/>
</dbReference>
<comment type="similarity">
    <text evidence="1">Belongs to the cytochrome P450 family.</text>
</comment>
<dbReference type="PANTHER" id="PTHR24291:SF201">
    <property type="entry name" value="CYTOCHROME P450, FAMILY 4, SUBFAMILY B, POLYPEPTIDE 7"/>
    <property type="match status" value="1"/>
</dbReference>
<keyword evidence="4" id="KW-1185">Reference proteome</keyword>
<evidence type="ECO:0000313" key="4">
    <source>
        <dbReference type="Proteomes" id="UP000054560"/>
    </source>
</evidence>
<proteinExistence type="inferred from homology"/>
<evidence type="ECO:0000313" key="3">
    <source>
        <dbReference type="EMBL" id="KNC81499.1"/>
    </source>
</evidence>
<evidence type="ECO:0000256" key="1">
    <source>
        <dbReference type="ARBA" id="ARBA00010617"/>
    </source>
</evidence>
<sequence>MRPSAKDVNTEQSGVTLRQARTEGSTSSLNSPTSRECGLQSPSYRQATEQAIRASSCEILSTASNKLKNEAGADVLSDGNESEPSTEKLQQLIKQRKDILSIALSYTIENGNGESVDLDMESIVSQMKTFMFAGHDAVAATTAWCLRLLGENKDIQEKLITEVDELYATKPNFEFRDLGQISDGNIEVISTGIHPSSCRSGHSTYQGLRFSRFTMFCIGVYYAQNNRWAYIPFSNGPRNCISQQFAKIELEYIIAMTFIEFRFMPVGEESIAFHIITVPKNGCKLLPVRRKDVRQFDLNTGKAESLVSGGAE</sequence>
<dbReference type="Proteomes" id="UP000054560">
    <property type="component" value="Unassembled WGS sequence"/>
</dbReference>
<organism evidence="3 4">
    <name type="scientific">Sphaeroforma arctica JP610</name>
    <dbReference type="NCBI Taxonomy" id="667725"/>
    <lineage>
        <taxon>Eukaryota</taxon>
        <taxon>Ichthyosporea</taxon>
        <taxon>Ichthyophonida</taxon>
        <taxon>Sphaeroforma</taxon>
    </lineage>
</organism>
<dbReference type="GO" id="GO:0005506">
    <property type="term" value="F:iron ion binding"/>
    <property type="evidence" value="ECO:0007669"/>
    <property type="project" value="InterPro"/>
</dbReference>
<dbReference type="SUPFAM" id="SSF48264">
    <property type="entry name" value="Cytochrome P450"/>
    <property type="match status" value="1"/>
</dbReference>
<name>A0A0L0FXY4_9EUKA</name>
<dbReference type="AlphaFoldDB" id="A0A0L0FXY4"/>
<dbReference type="InterPro" id="IPR050196">
    <property type="entry name" value="Cytochrome_P450_Monoox"/>
</dbReference>
<gene>
    <name evidence="3" type="ORF">SARC_06187</name>
</gene>
<dbReference type="GO" id="GO:0016705">
    <property type="term" value="F:oxidoreductase activity, acting on paired donors, with incorporation or reduction of molecular oxygen"/>
    <property type="evidence" value="ECO:0007669"/>
    <property type="project" value="InterPro"/>
</dbReference>
<evidence type="ECO:0000256" key="2">
    <source>
        <dbReference type="SAM" id="MobiDB-lite"/>
    </source>
</evidence>
<dbReference type="InterPro" id="IPR002401">
    <property type="entry name" value="Cyt_P450_E_grp-I"/>
</dbReference>
<dbReference type="InterPro" id="IPR001128">
    <property type="entry name" value="Cyt_P450"/>
</dbReference>
<dbReference type="STRING" id="667725.A0A0L0FXY4"/>
<feature type="compositionally biased region" description="Polar residues" evidence="2">
    <location>
        <begin position="22"/>
        <end position="45"/>
    </location>
</feature>
<reference evidence="3 4" key="1">
    <citation type="submission" date="2011-02" db="EMBL/GenBank/DDBJ databases">
        <title>The Genome Sequence of Sphaeroforma arctica JP610.</title>
        <authorList>
            <consortium name="The Broad Institute Genome Sequencing Platform"/>
            <person name="Russ C."/>
            <person name="Cuomo C."/>
            <person name="Young S.K."/>
            <person name="Zeng Q."/>
            <person name="Gargeya S."/>
            <person name="Alvarado L."/>
            <person name="Berlin A."/>
            <person name="Chapman S.B."/>
            <person name="Chen Z."/>
            <person name="Freedman E."/>
            <person name="Gellesch M."/>
            <person name="Goldberg J."/>
            <person name="Griggs A."/>
            <person name="Gujja S."/>
            <person name="Heilman E."/>
            <person name="Heiman D."/>
            <person name="Howarth C."/>
            <person name="Mehta T."/>
            <person name="Neiman D."/>
            <person name="Pearson M."/>
            <person name="Roberts A."/>
            <person name="Saif S."/>
            <person name="Shea T."/>
            <person name="Shenoy N."/>
            <person name="Sisk P."/>
            <person name="Stolte C."/>
            <person name="Sykes S."/>
            <person name="White J."/>
            <person name="Yandava C."/>
            <person name="Burger G."/>
            <person name="Gray M.W."/>
            <person name="Holland P.W.H."/>
            <person name="King N."/>
            <person name="Lang F.B.F."/>
            <person name="Roger A.J."/>
            <person name="Ruiz-Trillo I."/>
            <person name="Haas B."/>
            <person name="Nusbaum C."/>
            <person name="Birren B."/>
        </authorList>
    </citation>
    <scope>NUCLEOTIDE SEQUENCE [LARGE SCALE GENOMIC DNA]</scope>
    <source>
        <strain evidence="3 4">JP610</strain>
    </source>
</reference>
<dbReference type="GO" id="GO:0004497">
    <property type="term" value="F:monooxygenase activity"/>
    <property type="evidence" value="ECO:0007669"/>
    <property type="project" value="InterPro"/>
</dbReference>
<dbReference type="EMBL" id="KQ242027">
    <property type="protein sequence ID" value="KNC81499.1"/>
    <property type="molecule type" value="Genomic_DNA"/>
</dbReference>
<dbReference type="RefSeq" id="XP_014155401.1">
    <property type="nucleotide sequence ID" value="XM_014299926.1"/>
</dbReference>
<dbReference type="Pfam" id="PF00067">
    <property type="entry name" value="p450"/>
    <property type="match status" value="2"/>
</dbReference>
<dbReference type="PANTHER" id="PTHR24291">
    <property type="entry name" value="CYTOCHROME P450 FAMILY 4"/>
    <property type="match status" value="1"/>
</dbReference>